<name>A0A4R8LQ68_9BACL</name>
<dbReference type="PANTHER" id="PTHR11717">
    <property type="entry name" value="LOW MOLECULAR WEIGHT PROTEIN TYROSINE PHOSPHATASE"/>
    <property type="match status" value="1"/>
</dbReference>
<dbReference type="InterPro" id="IPR017867">
    <property type="entry name" value="Tyr_phospatase_low_mol_wt"/>
</dbReference>
<dbReference type="EMBL" id="SORF01000004">
    <property type="protein sequence ID" value="TDY49670.1"/>
    <property type="molecule type" value="Genomic_DNA"/>
</dbReference>
<evidence type="ECO:0000313" key="8">
    <source>
        <dbReference type="EMBL" id="TDY49670.1"/>
    </source>
</evidence>
<evidence type="ECO:0000256" key="4">
    <source>
        <dbReference type="ARBA" id="ARBA00022912"/>
    </source>
</evidence>
<dbReference type="SMART" id="SM00226">
    <property type="entry name" value="LMWPc"/>
    <property type="match status" value="1"/>
</dbReference>
<dbReference type="EC" id="3.1.3.48" evidence="2"/>
<evidence type="ECO:0000259" key="7">
    <source>
        <dbReference type="SMART" id="SM00226"/>
    </source>
</evidence>
<dbReference type="PANTHER" id="PTHR11717:SF7">
    <property type="entry name" value="LOW MOLECULAR WEIGHT PHOSPHOTYROSINE PROTEIN PHOSPHATASE"/>
    <property type="match status" value="1"/>
</dbReference>
<gene>
    <name evidence="8" type="ORF">C7445_104183</name>
</gene>
<dbReference type="SUPFAM" id="SSF52788">
    <property type="entry name" value="Phosphotyrosine protein phosphatases I"/>
    <property type="match status" value="1"/>
</dbReference>
<keyword evidence="4" id="KW-0904">Protein phosphatase</keyword>
<dbReference type="Pfam" id="PF01451">
    <property type="entry name" value="LMWPc"/>
    <property type="match status" value="1"/>
</dbReference>
<dbReference type="GO" id="GO:0004725">
    <property type="term" value="F:protein tyrosine phosphatase activity"/>
    <property type="evidence" value="ECO:0007669"/>
    <property type="project" value="UniProtKB-EC"/>
</dbReference>
<dbReference type="OrthoDB" id="9784339at2"/>
<dbReference type="InterPro" id="IPR050438">
    <property type="entry name" value="LMW_PTPase"/>
</dbReference>
<evidence type="ECO:0000256" key="6">
    <source>
        <dbReference type="PIRSR" id="PIRSR617867-1"/>
    </source>
</evidence>
<feature type="domain" description="Phosphotyrosine protein phosphatase I" evidence="7">
    <location>
        <begin position="2"/>
        <end position="148"/>
    </location>
</feature>
<keyword evidence="9" id="KW-1185">Reference proteome</keyword>
<dbReference type="Gene3D" id="3.40.50.2300">
    <property type="match status" value="1"/>
</dbReference>
<comment type="caution">
    <text evidence="8">The sequence shown here is derived from an EMBL/GenBank/DDBJ whole genome shotgun (WGS) entry which is preliminary data.</text>
</comment>
<evidence type="ECO:0000256" key="1">
    <source>
        <dbReference type="ARBA" id="ARBA00011063"/>
    </source>
</evidence>
<feature type="active site" description="Nucleophile" evidence="6">
    <location>
        <position position="8"/>
    </location>
</feature>
<dbReference type="PRINTS" id="PR00719">
    <property type="entry name" value="LMWPTPASE"/>
</dbReference>
<feature type="active site" description="Proton donor" evidence="6">
    <location>
        <position position="124"/>
    </location>
</feature>
<dbReference type="InterPro" id="IPR036196">
    <property type="entry name" value="Ptyr_pPase_sf"/>
</dbReference>
<evidence type="ECO:0000256" key="2">
    <source>
        <dbReference type="ARBA" id="ARBA00013064"/>
    </source>
</evidence>
<comment type="similarity">
    <text evidence="1">Belongs to the low molecular weight phosphotyrosine protein phosphatase family.</text>
</comment>
<reference evidence="8 9" key="1">
    <citation type="submission" date="2019-03" db="EMBL/GenBank/DDBJ databases">
        <title>Genomic Encyclopedia of Type Strains, Phase IV (KMG-IV): sequencing the most valuable type-strain genomes for metagenomic binning, comparative biology and taxonomic classification.</title>
        <authorList>
            <person name="Goeker M."/>
        </authorList>
    </citation>
    <scope>NUCLEOTIDE SEQUENCE [LARGE SCALE GENOMIC DNA]</scope>
    <source>
        <strain evidence="8 9">DSM 17974</strain>
    </source>
</reference>
<dbReference type="FunFam" id="3.40.50.2300:FF:000113">
    <property type="entry name" value="Low molecular weight protein-tyrosine-phosphatase"/>
    <property type="match status" value="1"/>
</dbReference>
<keyword evidence="3" id="KW-0378">Hydrolase</keyword>
<dbReference type="RefSeq" id="WP_134159107.1">
    <property type="nucleotide sequence ID" value="NZ_BSUS01000001.1"/>
</dbReference>
<feature type="active site" evidence="6">
    <location>
        <position position="14"/>
    </location>
</feature>
<evidence type="ECO:0000256" key="5">
    <source>
        <dbReference type="ARBA" id="ARBA00051722"/>
    </source>
</evidence>
<dbReference type="CDD" id="cd16343">
    <property type="entry name" value="LMWPTP"/>
    <property type="match status" value="1"/>
</dbReference>
<comment type="catalytic activity">
    <reaction evidence="5">
        <text>O-phospho-L-tyrosyl-[protein] + H2O = L-tyrosyl-[protein] + phosphate</text>
        <dbReference type="Rhea" id="RHEA:10684"/>
        <dbReference type="Rhea" id="RHEA-COMP:10136"/>
        <dbReference type="Rhea" id="RHEA-COMP:20101"/>
        <dbReference type="ChEBI" id="CHEBI:15377"/>
        <dbReference type="ChEBI" id="CHEBI:43474"/>
        <dbReference type="ChEBI" id="CHEBI:46858"/>
        <dbReference type="ChEBI" id="CHEBI:61978"/>
        <dbReference type="EC" id="3.1.3.48"/>
    </reaction>
</comment>
<sequence>MIRVLFICLGNICRSPMAEAVFRNMVQEAGLTGEIDIDSAGIGNWHAGDPPHIGTRRVLEKNGIDWTGLVSRQVTSDDLQQADYVVAMDNDNMQALERLGASRSNRVFRLLDLVPDEPLDEVPDPYYDGRFDEVYRLVQLGCKALLRRIQGELAAREANK</sequence>
<dbReference type="Proteomes" id="UP000294581">
    <property type="component" value="Unassembled WGS sequence"/>
</dbReference>
<protein>
    <recommendedName>
        <fullName evidence="2">protein-tyrosine-phosphatase</fullName>
        <ecNumber evidence="2">3.1.3.48</ecNumber>
    </recommendedName>
</protein>
<dbReference type="AlphaFoldDB" id="A0A4R8LQ68"/>
<evidence type="ECO:0000256" key="3">
    <source>
        <dbReference type="ARBA" id="ARBA00022801"/>
    </source>
</evidence>
<dbReference type="InterPro" id="IPR023485">
    <property type="entry name" value="Ptyr_pPase"/>
</dbReference>
<accession>A0A4R8LQ68</accession>
<proteinExistence type="inferred from homology"/>
<organism evidence="8 9">
    <name type="scientific">Alicyclobacillus sacchari</name>
    <dbReference type="NCBI Taxonomy" id="392010"/>
    <lineage>
        <taxon>Bacteria</taxon>
        <taxon>Bacillati</taxon>
        <taxon>Bacillota</taxon>
        <taxon>Bacilli</taxon>
        <taxon>Bacillales</taxon>
        <taxon>Alicyclobacillaceae</taxon>
        <taxon>Alicyclobacillus</taxon>
    </lineage>
</organism>
<evidence type="ECO:0000313" key="9">
    <source>
        <dbReference type="Proteomes" id="UP000294581"/>
    </source>
</evidence>